<dbReference type="OrthoDB" id="9806471at2"/>
<dbReference type="CDD" id="cd03225">
    <property type="entry name" value="ABC_cobalt_CbiO_domain1"/>
    <property type="match status" value="2"/>
</dbReference>
<dbReference type="PROSITE" id="PS50893">
    <property type="entry name" value="ABC_TRANSPORTER_2"/>
    <property type="match status" value="2"/>
</dbReference>
<proteinExistence type="inferred from homology"/>
<dbReference type="Gene3D" id="3.40.50.300">
    <property type="entry name" value="P-loop containing nucleotide triphosphate hydrolases"/>
    <property type="match status" value="2"/>
</dbReference>
<keyword evidence="8" id="KW-0472">Membrane</keyword>
<evidence type="ECO:0000256" key="9">
    <source>
        <dbReference type="SAM" id="MobiDB-lite"/>
    </source>
</evidence>
<dbReference type="eggNOG" id="COG1122">
    <property type="taxonomic scope" value="Bacteria"/>
</dbReference>
<dbReference type="GO" id="GO:0042626">
    <property type="term" value="F:ATPase-coupled transmembrane transporter activity"/>
    <property type="evidence" value="ECO:0007669"/>
    <property type="project" value="TreeGrafter"/>
</dbReference>
<evidence type="ECO:0000256" key="8">
    <source>
        <dbReference type="ARBA" id="ARBA00023136"/>
    </source>
</evidence>
<accession>D0WG54</accession>
<dbReference type="InterPro" id="IPR050095">
    <property type="entry name" value="ECF_ABC_transporter_ATP-bd"/>
</dbReference>
<feature type="compositionally biased region" description="Low complexity" evidence="9">
    <location>
        <begin position="336"/>
        <end position="345"/>
    </location>
</feature>
<dbReference type="FunFam" id="3.40.50.300:FF:000224">
    <property type="entry name" value="Energy-coupling factor transporter ATP-binding protein EcfA"/>
    <property type="match status" value="2"/>
</dbReference>
<dbReference type="GeneID" id="85007386"/>
<feature type="domain" description="ABC transporter" evidence="10">
    <location>
        <begin position="356"/>
        <end position="619"/>
    </location>
</feature>
<evidence type="ECO:0000256" key="7">
    <source>
        <dbReference type="ARBA" id="ARBA00022967"/>
    </source>
</evidence>
<comment type="subcellular location">
    <subcellularLocation>
        <location evidence="1">Cell membrane</location>
    </subcellularLocation>
</comment>
<dbReference type="SMART" id="SM00382">
    <property type="entry name" value="AAA"/>
    <property type="match status" value="2"/>
</dbReference>
<feature type="region of interest" description="Disordered" evidence="9">
    <location>
        <begin position="324"/>
        <end position="345"/>
    </location>
</feature>
<dbReference type="STRING" id="649764.HMPREF0762_00805"/>
<dbReference type="InterPro" id="IPR015856">
    <property type="entry name" value="ABC_transpr_CbiO/EcfA_su"/>
</dbReference>
<evidence type="ECO:0000256" key="1">
    <source>
        <dbReference type="ARBA" id="ARBA00004236"/>
    </source>
</evidence>
<dbReference type="NCBIfam" id="TIGR04520">
    <property type="entry name" value="ECF_ATPase_1"/>
    <property type="match status" value="1"/>
</dbReference>
<keyword evidence="12" id="KW-1185">Reference proteome</keyword>
<dbReference type="InterPro" id="IPR003439">
    <property type="entry name" value="ABC_transporter-like_ATP-bd"/>
</dbReference>
<comment type="caution">
    <text evidence="11">The sequence shown here is derived from an EMBL/GenBank/DDBJ whole genome shotgun (WGS) entry which is preliminary data.</text>
</comment>
<protein>
    <submittedName>
        <fullName evidence="11">Cobalt ABC transporter, ATP-binding protein</fullName>
    </submittedName>
</protein>
<dbReference type="RefSeq" id="WP_006362055.1">
    <property type="nucleotide sequence ID" value="NZ_GG700630.1"/>
</dbReference>
<dbReference type="AlphaFoldDB" id="D0WG54"/>
<keyword evidence="4" id="KW-1003">Cell membrane</keyword>
<evidence type="ECO:0000256" key="5">
    <source>
        <dbReference type="ARBA" id="ARBA00022741"/>
    </source>
</evidence>
<dbReference type="GO" id="GO:0005524">
    <property type="term" value="F:ATP binding"/>
    <property type="evidence" value="ECO:0007669"/>
    <property type="project" value="UniProtKB-KW"/>
</dbReference>
<evidence type="ECO:0000256" key="2">
    <source>
        <dbReference type="ARBA" id="ARBA00005417"/>
    </source>
</evidence>
<organism evidence="11 12">
    <name type="scientific">Slackia exigua (strain ATCC 700122 / DSM 15923 / CIP 105133 / JCM 11022 / KCTC 5966 / S-7)</name>
    <dbReference type="NCBI Taxonomy" id="649764"/>
    <lineage>
        <taxon>Bacteria</taxon>
        <taxon>Bacillati</taxon>
        <taxon>Actinomycetota</taxon>
        <taxon>Coriobacteriia</taxon>
        <taxon>Eggerthellales</taxon>
        <taxon>Eggerthellaceae</taxon>
        <taxon>Slackia</taxon>
    </lineage>
</organism>
<comment type="similarity">
    <text evidence="2">Belongs to the ABC transporter superfamily.</text>
</comment>
<evidence type="ECO:0000256" key="6">
    <source>
        <dbReference type="ARBA" id="ARBA00022840"/>
    </source>
</evidence>
<dbReference type="GO" id="GO:0016887">
    <property type="term" value="F:ATP hydrolysis activity"/>
    <property type="evidence" value="ECO:0007669"/>
    <property type="project" value="InterPro"/>
</dbReference>
<keyword evidence="3" id="KW-0813">Transport</keyword>
<dbReference type="InterPro" id="IPR017871">
    <property type="entry name" value="ABC_transporter-like_CS"/>
</dbReference>
<evidence type="ECO:0000256" key="3">
    <source>
        <dbReference type="ARBA" id="ARBA00022448"/>
    </source>
</evidence>
<feature type="domain" description="ABC transporter" evidence="10">
    <location>
        <begin position="2"/>
        <end position="235"/>
    </location>
</feature>
<evidence type="ECO:0000313" key="12">
    <source>
        <dbReference type="Proteomes" id="UP000006001"/>
    </source>
</evidence>
<dbReference type="PANTHER" id="PTHR43553:SF24">
    <property type="entry name" value="ENERGY-COUPLING FACTOR TRANSPORTER ATP-BINDING PROTEIN ECFA1"/>
    <property type="match status" value="1"/>
</dbReference>
<sequence>MIDCTDVIFTYDGAEHALDGVSLHVDAGEFVCVLGGNGSGKSTLAKHLNALLVPDEGTVRIDGHDTSDADATFLIRSTAGMVFQNPDDQIVASLVENDIAFGPENLGVAPAEIRRRVGDALAEVGLIGFEDRETTALSGGQKQRVAIAGVLAMDPKILILDEATAMLDPRGRAGLMRVCKDLNARGMTIVMITHFMDEAAEADRIVVMNRGRIVAQGAPEDILTQADMLAELNLEMPFASTLSLDLARRGIDVGMHVHAPALERALMDKAHAEGWCEGTARIGQPASYDTEGAPDVAGIAAAAGITAADTTTAGVAAADLPSSTAARENAAREADAGAPDAAGEASTAAAETDALVRIENVSFTYIASKRARAQIEREMRHSSKPAKWGNDPSETWALRDIDLTVAPGEFFGIAGHTGSGKSTLIQHLNGIAHPTIGRVLVHGLDIADKRNARTVRGEVGVVFQYPEHQLFAATVHDDVAFGPRNLGLDADEVERRIVDALARVGLDAAEIGTASPFELSGGQQRRVAFAGVLAMRPHMLVLDEPAAGLDPKARAEFLELIRAFHDQDGMSVVMVSHSMDDLARLCDRIAVMNEGRLFAVGRPAEIFLRGPELKSIGLGRPAAQRLAETLQAQGLPLDADVLYDEPTLARAIADVRARAKAVTR</sequence>
<reference evidence="11" key="1">
    <citation type="submission" date="2009-10" db="EMBL/GenBank/DDBJ databases">
        <authorList>
            <person name="Weinstock G."/>
            <person name="Sodergren E."/>
            <person name="Clifton S."/>
            <person name="Fulton L."/>
            <person name="Fulton B."/>
            <person name="Courtney L."/>
            <person name="Fronick C."/>
            <person name="Harrison M."/>
            <person name="Strong C."/>
            <person name="Farmer C."/>
            <person name="Delahaunty K."/>
            <person name="Markovic C."/>
            <person name="Hall O."/>
            <person name="Minx P."/>
            <person name="Tomlinson C."/>
            <person name="Mitreva M."/>
            <person name="Nelson J."/>
            <person name="Hou S."/>
            <person name="Wollam A."/>
            <person name="Pepin K.H."/>
            <person name="Johnson M."/>
            <person name="Bhonagiri V."/>
            <person name="Nash W.E."/>
            <person name="Warren W."/>
            <person name="Chinwalla A."/>
            <person name="Mardis E.R."/>
            <person name="Wilson R.K."/>
        </authorList>
    </citation>
    <scope>NUCLEOTIDE SEQUENCE [LARGE SCALE GENOMIC DNA]</scope>
    <source>
        <strain evidence="11">ATCC 700122</strain>
    </source>
</reference>
<name>D0WG54_SLAES</name>
<dbReference type="Proteomes" id="UP000006001">
    <property type="component" value="Unassembled WGS sequence"/>
</dbReference>
<dbReference type="HOGENOM" id="CLU_000604_86_7_11"/>
<dbReference type="GO" id="GO:0043190">
    <property type="term" value="C:ATP-binding cassette (ABC) transporter complex"/>
    <property type="evidence" value="ECO:0007669"/>
    <property type="project" value="TreeGrafter"/>
</dbReference>
<evidence type="ECO:0000259" key="10">
    <source>
        <dbReference type="PROSITE" id="PS50893"/>
    </source>
</evidence>
<evidence type="ECO:0000313" key="11">
    <source>
        <dbReference type="EMBL" id="EEZ61467.1"/>
    </source>
</evidence>
<keyword evidence="5" id="KW-0547">Nucleotide-binding</keyword>
<dbReference type="EMBL" id="ACUX02000006">
    <property type="protein sequence ID" value="EEZ61467.1"/>
    <property type="molecule type" value="Genomic_DNA"/>
</dbReference>
<keyword evidence="6 11" id="KW-0067">ATP-binding</keyword>
<dbReference type="Pfam" id="PF00005">
    <property type="entry name" value="ABC_tran"/>
    <property type="match status" value="2"/>
</dbReference>
<dbReference type="NCBIfam" id="NF010167">
    <property type="entry name" value="PRK13648.1"/>
    <property type="match status" value="2"/>
</dbReference>
<dbReference type="PANTHER" id="PTHR43553">
    <property type="entry name" value="HEAVY METAL TRANSPORTER"/>
    <property type="match status" value="1"/>
</dbReference>
<evidence type="ECO:0000256" key="4">
    <source>
        <dbReference type="ARBA" id="ARBA00022475"/>
    </source>
</evidence>
<gene>
    <name evidence="11" type="ORF">HMPREF0762_00805</name>
</gene>
<dbReference type="PROSITE" id="PS00211">
    <property type="entry name" value="ABC_TRANSPORTER_1"/>
    <property type="match status" value="2"/>
</dbReference>
<dbReference type="InterPro" id="IPR003593">
    <property type="entry name" value="AAA+_ATPase"/>
</dbReference>
<dbReference type="SUPFAM" id="SSF52540">
    <property type="entry name" value="P-loop containing nucleoside triphosphate hydrolases"/>
    <property type="match status" value="2"/>
</dbReference>
<dbReference type="InterPro" id="IPR030947">
    <property type="entry name" value="EcfA_1"/>
</dbReference>
<dbReference type="InterPro" id="IPR027417">
    <property type="entry name" value="P-loop_NTPase"/>
</dbReference>
<keyword evidence="7" id="KW-1278">Translocase</keyword>